<keyword evidence="11" id="KW-1185">Reference proteome</keyword>
<organism evidence="10 11">
    <name type="scientific">Streptococcus criceti HS-6</name>
    <dbReference type="NCBI Taxonomy" id="873449"/>
    <lineage>
        <taxon>Bacteria</taxon>
        <taxon>Bacillati</taxon>
        <taxon>Bacillota</taxon>
        <taxon>Bacilli</taxon>
        <taxon>Lactobacillales</taxon>
        <taxon>Streptococcaceae</taxon>
        <taxon>Streptococcus</taxon>
    </lineage>
</organism>
<dbReference type="EC" id="1.5.1.3" evidence="3 7"/>
<dbReference type="PANTHER" id="PTHR48069">
    <property type="entry name" value="DIHYDROFOLATE REDUCTASE"/>
    <property type="match status" value="1"/>
</dbReference>
<dbReference type="Gene3D" id="3.40.430.10">
    <property type="entry name" value="Dihydrofolate Reductase, subunit A"/>
    <property type="match status" value="1"/>
</dbReference>
<evidence type="ECO:0000313" key="10">
    <source>
        <dbReference type="EMBL" id="EHI74748.1"/>
    </source>
</evidence>
<feature type="domain" description="DHFR" evidence="9">
    <location>
        <begin position="9"/>
        <end position="169"/>
    </location>
</feature>
<dbReference type="PRINTS" id="PR00070">
    <property type="entry name" value="DHFR"/>
</dbReference>
<evidence type="ECO:0000256" key="1">
    <source>
        <dbReference type="ARBA" id="ARBA00004903"/>
    </source>
</evidence>
<dbReference type="CDD" id="cd00209">
    <property type="entry name" value="DHFR"/>
    <property type="match status" value="1"/>
</dbReference>
<dbReference type="eggNOG" id="COG0262">
    <property type="taxonomic scope" value="Bacteria"/>
</dbReference>
<accession>G5JN53</accession>
<proteinExistence type="inferred from homology"/>
<dbReference type="PROSITE" id="PS00075">
    <property type="entry name" value="DHFR_1"/>
    <property type="match status" value="1"/>
</dbReference>
<dbReference type="InterPro" id="IPR017925">
    <property type="entry name" value="DHFR_CS"/>
</dbReference>
<dbReference type="GO" id="GO:0046654">
    <property type="term" value="P:tetrahydrofolate biosynthetic process"/>
    <property type="evidence" value="ECO:0007669"/>
    <property type="project" value="UniProtKB-UniPathway"/>
</dbReference>
<dbReference type="InterPro" id="IPR001796">
    <property type="entry name" value="DHFR_dom"/>
</dbReference>
<evidence type="ECO:0000256" key="6">
    <source>
        <dbReference type="ARBA" id="ARBA00023002"/>
    </source>
</evidence>
<name>G5JN53_STRCG</name>
<dbReference type="Pfam" id="PF00186">
    <property type="entry name" value="DHFR_1"/>
    <property type="match status" value="1"/>
</dbReference>
<dbReference type="EMBL" id="AEUV02000002">
    <property type="protein sequence ID" value="EHI74748.1"/>
    <property type="molecule type" value="Genomic_DNA"/>
</dbReference>
<protein>
    <recommendedName>
        <fullName evidence="3 7">Dihydrofolate reductase</fullName>
        <ecNumber evidence="3 7">1.5.1.3</ecNumber>
    </recommendedName>
</protein>
<evidence type="ECO:0000256" key="5">
    <source>
        <dbReference type="ARBA" id="ARBA00022857"/>
    </source>
</evidence>
<dbReference type="GO" id="GO:0005829">
    <property type="term" value="C:cytosol"/>
    <property type="evidence" value="ECO:0007669"/>
    <property type="project" value="TreeGrafter"/>
</dbReference>
<dbReference type="OrthoDB" id="9804315at2"/>
<comment type="similarity">
    <text evidence="2 7 8">Belongs to the dihydrofolate reductase family.</text>
</comment>
<dbReference type="InterPro" id="IPR012259">
    <property type="entry name" value="DHFR"/>
</dbReference>
<dbReference type="RefSeq" id="WP_004228382.1">
    <property type="nucleotide sequence ID" value="NZ_AEUV02000002.1"/>
</dbReference>
<gene>
    <name evidence="10" type="ORF">STRCR_1388</name>
</gene>
<dbReference type="GO" id="GO:0046655">
    <property type="term" value="P:folic acid metabolic process"/>
    <property type="evidence" value="ECO:0007669"/>
    <property type="project" value="TreeGrafter"/>
</dbReference>
<dbReference type="UniPathway" id="UPA00077">
    <property type="reaction ID" value="UER00158"/>
</dbReference>
<evidence type="ECO:0000256" key="4">
    <source>
        <dbReference type="ARBA" id="ARBA00022563"/>
    </source>
</evidence>
<dbReference type="GO" id="GO:0050661">
    <property type="term" value="F:NADP binding"/>
    <property type="evidence" value="ECO:0007669"/>
    <property type="project" value="InterPro"/>
</dbReference>
<comment type="pathway">
    <text evidence="1 7">Cofactor biosynthesis; tetrahydrofolate biosynthesis; 5,6,7,8-tetrahydrofolate from 7,8-dihydrofolate: step 1/1.</text>
</comment>
<keyword evidence="5 7" id="KW-0521">NADP</keyword>
<evidence type="ECO:0000256" key="2">
    <source>
        <dbReference type="ARBA" id="ARBA00009539"/>
    </source>
</evidence>
<evidence type="ECO:0000256" key="8">
    <source>
        <dbReference type="RuleBase" id="RU004474"/>
    </source>
</evidence>
<comment type="catalytic activity">
    <reaction evidence="7">
        <text>(6S)-5,6,7,8-tetrahydrofolate + NADP(+) = 7,8-dihydrofolate + NADPH + H(+)</text>
        <dbReference type="Rhea" id="RHEA:15009"/>
        <dbReference type="ChEBI" id="CHEBI:15378"/>
        <dbReference type="ChEBI" id="CHEBI:57451"/>
        <dbReference type="ChEBI" id="CHEBI:57453"/>
        <dbReference type="ChEBI" id="CHEBI:57783"/>
        <dbReference type="ChEBI" id="CHEBI:58349"/>
        <dbReference type="EC" id="1.5.1.3"/>
    </reaction>
</comment>
<dbReference type="InterPro" id="IPR024072">
    <property type="entry name" value="DHFR-like_dom_sf"/>
</dbReference>
<keyword evidence="6 7" id="KW-0560">Oxidoreductase</keyword>
<evidence type="ECO:0000259" key="9">
    <source>
        <dbReference type="PROSITE" id="PS51330"/>
    </source>
</evidence>
<dbReference type="PIRSF" id="PIRSF000194">
    <property type="entry name" value="DHFR"/>
    <property type="match status" value="1"/>
</dbReference>
<dbReference type="SUPFAM" id="SSF53597">
    <property type="entry name" value="Dihydrofolate reductase-like"/>
    <property type="match status" value="1"/>
</dbReference>
<dbReference type="PANTHER" id="PTHR48069:SF3">
    <property type="entry name" value="DIHYDROFOLATE REDUCTASE"/>
    <property type="match status" value="1"/>
</dbReference>
<dbReference type="GO" id="GO:0006730">
    <property type="term" value="P:one-carbon metabolic process"/>
    <property type="evidence" value="ECO:0007669"/>
    <property type="project" value="UniProtKB-KW"/>
</dbReference>
<reference evidence="10" key="1">
    <citation type="submission" date="2011-07" db="EMBL/GenBank/DDBJ databases">
        <authorList>
            <person name="Stanhope M.J."/>
            <person name="Durkin A.S."/>
            <person name="Hostetler J."/>
            <person name="Kim M."/>
            <person name="Radune D."/>
            <person name="Singh I."/>
            <person name="Town C.D."/>
        </authorList>
    </citation>
    <scope>NUCLEOTIDE SEQUENCE [LARGE SCALE GENOMIC DNA]</scope>
    <source>
        <strain evidence="10">HS-6</strain>
    </source>
</reference>
<evidence type="ECO:0000256" key="3">
    <source>
        <dbReference type="ARBA" id="ARBA00012856"/>
    </source>
</evidence>
<dbReference type="GO" id="GO:0004146">
    <property type="term" value="F:dihydrofolate reductase activity"/>
    <property type="evidence" value="ECO:0007669"/>
    <property type="project" value="UniProtKB-EC"/>
</dbReference>
<dbReference type="PROSITE" id="PS51330">
    <property type="entry name" value="DHFR_2"/>
    <property type="match status" value="1"/>
</dbReference>
<dbReference type="FunFam" id="3.40.430.10:FF:000009">
    <property type="entry name" value="Dihydrofolate reductase"/>
    <property type="match status" value="1"/>
</dbReference>
<comment type="function">
    <text evidence="7">Key enzyme in folate metabolism. Catalyzes an essential reaction for de novo glycine and purine synthesis, and for DNA precursor synthesis.</text>
</comment>
<keyword evidence="4 7" id="KW-0554">One-carbon metabolism</keyword>
<evidence type="ECO:0000256" key="7">
    <source>
        <dbReference type="PIRNR" id="PIRNR000194"/>
    </source>
</evidence>
<dbReference type="STRING" id="873449.STRCR_1388"/>
<dbReference type="AlphaFoldDB" id="G5JN53"/>
<comment type="caution">
    <text evidence="10">The sequence shown here is derived from an EMBL/GenBank/DDBJ whole genome shotgun (WGS) entry which is preliminary data.</text>
</comment>
<sequence length="171" mass="19536">MDNVKKGKKIIAIWAQDESGLIGSKQTMPWHLPAELAHFKKTTMGQAVLMGRKTFDGMGRRVLPGREILILTRDKTYQVDGVKTVSSPEEVLTWFSQQDKDLYIAGGSGVYTAFRDYYDGLVKTTIHACFEGDTYFPEIPLEDYQLVEQEDFSKDQKNPYNFTISKLNKIR</sequence>
<dbReference type="Proteomes" id="UP000004322">
    <property type="component" value="Unassembled WGS sequence"/>
</dbReference>
<dbReference type="GO" id="GO:0046452">
    <property type="term" value="P:dihydrofolate metabolic process"/>
    <property type="evidence" value="ECO:0007669"/>
    <property type="project" value="TreeGrafter"/>
</dbReference>
<evidence type="ECO:0000313" key="11">
    <source>
        <dbReference type="Proteomes" id="UP000004322"/>
    </source>
</evidence>